<dbReference type="SUPFAM" id="SSF53474">
    <property type="entry name" value="alpha/beta-Hydrolases"/>
    <property type="match status" value="1"/>
</dbReference>
<dbReference type="Pfam" id="PF07859">
    <property type="entry name" value="Abhydrolase_3"/>
    <property type="match status" value="1"/>
</dbReference>
<evidence type="ECO:0000313" key="5">
    <source>
        <dbReference type="Proteomes" id="UP000320421"/>
    </source>
</evidence>
<evidence type="ECO:0000313" key="4">
    <source>
        <dbReference type="EMBL" id="QDT24284.1"/>
    </source>
</evidence>
<dbReference type="EC" id="3.1.1.1" evidence="4"/>
<keyword evidence="5" id="KW-1185">Reference proteome</keyword>
<accession>A0A517PY68</accession>
<gene>
    <name evidence="4" type="primary">nlhH_6</name>
    <name evidence="4" type="ORF">HG66A1_61160</name>
</gene>
<dbReference type="FunFam" id="3.40.50.1820:FF:000089">
    <property type="entry name" value="Alpha/beta hydrolase"/>
    <property type="match status" value="1"/>
</dbReference>
<dbReference type="Gene3D" id="3.40.50.1820">
    <property type="entry name" value="alpha/beta hydrolase"/>
    <property type="match status" value="1"/>
</dbReference>
<dbReference type="PANTHER" id="PTHR48081">
    <property type="entry name" value="AB HYDROLASE SUPERFAMILY PROTEIN C4A8.06C"/>
    <property type="match status" value="1"/>
</dbReference>
<organism evidence="4 5">
    <name type="scientific">Gimesia chilikensis</name>
    <dbReference type="NCBI Taxonomy" id="2605989"/>
    <lineage>
        <taxon>Bacteria</taxon>
        <taxon>Pseudomonadati</taxon>
        <taxon>Planctomycetota</taxon>
        <taxon>Planctomycetia</taxon>
        <taxon>Planctomycetales</taxon>
        <taxon>Planctomycetaceae</taxon>
        <taxon>Gimesia</taxon>
    </lineage>
</organism>
<evidence type="ECO:0000256" key="2">
    <source>
        <dbReference type="ARBA" id="ARBA00022801"/>
    </source>
</evidence>
<protein>
    <submittedName>
        <fullName evidence="4">Carboxylesterase NlhH</fullName>
        <ecNumber evidence="4">3.1.1.1</ecNumber>
    </submittedName>
</protein>
<proteinExistence type="inferred from homology"/>
<sequence length="314" mass="35301">MPVHPQVARYLDEIAQIDLPPFEEMTPEFVRSTLTPSPEPHLPAAQIENIFIPVGDSQIEARIYTPANTPDATHPDKWPALIYFHGGGWVMGTLDAYDGLCQDLAGNAGCKVISVDYRMAPEYPYPIPCQDAFTATHWITDQADALHLDRSRIAIGGDSAGGNLATAVALKAREVENISLNYQLLVYPVTNYSFDTESYHKYATNYFLTRKAMQWFWDQYLPDESSGREIYASPLRCKELAGLPEALVITAGYDPLYTEVVQYVEQMQASGVAVTHINFEDMIHGFFRRSDVFDRAYEAVQLAGHHLKQVFTRN</sequence>
<evidence type="ECO:0000256" key="1">
    <source>
        <dbReference type="ARBA" id="ARBA00010515"/>
    </source>
</evidence>
<dbReference type="InterPro" id="IPR013094">
    <property type="entry name" value="AB_hydrolase_3"/>
</dbReference>
<dbReference type="PANTHER" id="PTHR48081:SF8">
    <property type="entry name" value="ALPHA_BETA HYDROLASE FOLD-3 DOMAIN-CONTAINING PROTEIN-RELATED"/>
    <property type="match status" value="1"/>
</dbReference>
<feature type="domain" description="Alpha/beta hydrolase fold-3" evidence="3">
    <location>
        <begin position="81"/>
        <end position="287"/>
    </location>
</feature>
<name>A0A517PY68_9PLAN</name>
<comment type="similarity">
    <text evidence="1">Belongs to the 'GDXG' lipolytic enzyme family.</text>
</comment>
<dbReference type="Proteomes" id="UP000320421">
    <property type="component" value="Chromosome"/>
</dbReference>
<dbReference type="InterPro" id="IPR050300">
    <property type="entry name" value="GDXG_lipolytic_enzyme"/>
</dbReference>
<dbReference type="InterPro" id="IPR029058">
    <property type="entry name" value="AB_hydrolase_fold"/>
</dbReference>
<dbReference type="EMBL" id="CP036266">
    <property type="protein sequence ID" value="QDT24284.1"/>
    <property type="molecule type" value="Genomic_DNA"/>
</dbReference>
<dbReference type="GO" id="GO:0106435">
    <property type="term" value="F:carboxylesterase activity"/>
    <property type="evidence" value="ECO:0007669"/>
    <property type="project" value="UniProtKB-EC"/>
</dbReference>
<reference evidence="4 5" key="1">
    <citation type="submission" date="2019-02" db="EMBL/GenBank/DDBJ databases">
        <title>Deep-cultivation of Planctomycetes and their phenomic and genomic characterization uncovers novel biology.</title>
        <authorList>
            <person name="Wiegand S."/>
            <person name="Jogler M."/>
            <person name="Boedeker C."/>
            <person name="Pinto D."/>
            <person name="Vollmers J."/>
            <person name="Rivas-Marin E."/>
            <person name="Kohn T."/>
            <person name="Peeters S.H."/>
            <person name="Heuer A."/>
            <person name="Rast P."/>
            <person name="Oberbeckmann S."/>
            <person name="Bunk B."/>
            <person name="Jeske O."/>
            <person name="Meyerdierks A."/>
            <person name="Storesund J.E."/>
            <person name="Kallscheuer N."/>
            <person name="Luecker S."/>
            <person name="Lage O.M."/>
            <person name="Pohl T."/>
            <person name="Merkel B.J."/>
            <person name="Hornburger P."/>
            <person name="Mueller R.-W."/>
            <person name="Bruemmer F."/>
            <person name="Labrenz M."/>
            <person name="Spormann A.M."/>
            <person name="Op den Camp H."/>
            <person name="Overmann J."/>
            <person name="Amann R."/>
            <person name="Jetten M.S.M."/>
            <person name="Mascher T."/>
            <person name="Medema M.H."/>
            <person name="Devos D.P."/>
            <person name="Kaster A.-K."/>
            <person name="Ovreas L."/>
            <person name="Rohde M."/>
            <person name="Galperin M.Y."/>
            <person name="Jogler C."/>
        </authorList>
    </citation>
    <scope>NUCLEOTIDE SEQUENCE [LARGE SCALE GENOMIC DNA]</scope>
    <source>
        <strain evidence="4 5">HG66A1</strain>
    </source>
</reference>
<keyword evidence="2 4" id="KW-0378">Hydrolase</keyword>
<evidence type="ECO:0000259" key="3">
    <source>
        <dbReference type="Pfam" id="PF07859"/>
    </source>
</evidence>
<dbReference type="AlphaFoldDB" id="A0A517PY68"/>